<sequence length="542" mass="61035">MMDENEETSNIESVANDQTQTEQIGKKGRKLRTPFRRRRVNPADKNTDNESVIAELNTEIVSVEQAEVVSKPKRAPRSSRKLSSQEASVAVETSEEKPARTRKTPRKTSRKKDKFSSDTIPSFEDDSISNADLLLAEEVSEKEQNQVFSYLDKKHDPLEKRLGKFLGSDQVMPKLHKVLADAGVGSRRDMEELILQGRVSVNGEPAHIGQRVSLEDVVRVNGRLVARPKANRPPRVILYHKPAGEIVTMDDPENRATVFSRLPKMKTGKWVSVGRLDLNTEGLLIFTTSGDLANRLMHPRYGSEREYAVRVLGEMTEEQRQQLLQGIQLDDGMAAFGCLDFIGGEGSNRWYRVTINEGRNREVRRMFEAVGLLVSRLIRSRFGDISLPRNLRRGRWEELDATIVLALMEQLGLNRPVDTEEKSGKGKRVGRAPRRISHDNAMPPGYENAVDVASEFSVYTRRSGQPLRNGSRTRRGGLSGNSTTYDRTTDGVRTAKKANKTSRSSYLGGKKSSRTRDDWQPKGQNAHESQLGFLSPRPKKMR</sequence>
<dbReference type="PATRIC" id="fig|1414851.3.peg.1590"/>
<dbReference type="InterPro" id="IPR002942">
    <property type="entry name" value="S4_RNA-bd"/>
</dbReference>
<dbReference type="NCBIfam" id="NF007976">
    <property type="entry name" value="PRK10700.1"/>
    <property type="match status" value="1"/>
</dbReference>
<dbReference type="InterPro" id="IPR006145">
    <property type="entry name" value="PsdUridine_synth_RsuA/RluA"/>
</dbReference>
<dbReference type="Proteomes" id="UP000018766">
    <property type="component" value="Unassembled WGS sequence"/>
</dbReference>
<feature type="compositionally biased region" description="Basic residues" evidence="6">
    <location>
        <begin position="100"/>
        <end position="113"/>
    </location>
</feature>
<dbReference type="PROSITE" id="PS01149">
    <property type="entry name" value="PSI_RSU"/>
    <property type="match status" value="1"/>
</dbReference>
<dbReference type="EMBL" id="AYSV01000088">
    <property type="protein sequence ID" value="ETD70598.1"/>
    <property type="molecule type" value="Genomic_DNA"/>
</dbReference>
<dbReference type="RefSeq" id="WP_023951386.1">
    <property type="nucleotide sequence ID" value="NZ_AYSV01000088.1"/>
</dbReference>
<gene>
    <name evidence="8" type="ORF">V757_07710</name>
</gene>
<evidence type="ECO:0000259" key="7">
    <source>
        <dbReference type="SMART" id="SM00363"/>
    </source>
</evidence>
<evidence type="ECO:0000256" key="6">
    <source>
        <dbReference type="SAM" id="MobiDB-lite"/>
    </source>
</evidence>
<keyword evidence="2 4" id="KW-0694">RNA-binding</keyword>
<dbReference type="CDD" id="cd02556">
    <property type="entry name" value="PseudoU_synth_RluB"/>
    <property type="match status" value="1"/>
</dbReference>
<dbReference type="PROSITE" id="PS50889">
    <property type="entry name" value="S4"/>
    <property type="match status" value="1"/>
</dbReference>
<feature type="region of interest" description="Disordered" evidence="6">
    <location>
        <begin position="1"/>
        <end position="121"/>
    </location>
</feature>
<accession>V8G3S6</accession>
<dbReference type="CDD" id="cd00165">
    <property type="entry name" value="S4"/>
    <property type="match status" value="1"/>
</dbReference>
<evidence type="ECO:0000256" key="4">
    <source>
        <dbReference type="PROSITE-ProRule" id="PRU00182"/>
    </source>
</evidence>
<feature type="region of interest" description="Disordered" evidence="6">
    <location>
        <begin position="461"/>
        <end position="542"/>
    </location>
</feature>
<feature type="compositionally biased region" description="Basic residues" evidence="6">
    <location>
        <begin position="26"/>
        <end position="40"/>
    </location>
</feature>
<comment type="caution">
    <text evidence="8">The sequence shown here is derived from an EMBL/GenBank/DDBJ whole genome shotgun (WGS) entry which is preliminary data.</text>
</comment>
<dbReference type="PANTHER" id="PTHR47683:SF3">
    <property type="entry name" value="RIBOSOMAL LARGE SUBUNIT PSEUDOURIDINE SYNTHASE B"/>
    <property type="match status" value="1"/>
</dbReference>
<reference evidence="8 9" key="1">
    <citation type="submission" date="2013-11" db="EMBL/GenBank/DDBJ databases">
        <title>Genomic analysis of Pelistega sp. HM-7.</title>
        <authorList>
            <person name="Kumbhare S.V."/>
            <person name="Shetty S.A."/>
            <person name="Sharma O."/>
            <person name="Dhotre D.P."/>
        </authorList>
    </citation>
    <scope>NUCLEOTIDE SEQUENCE [LARGE SCALE GENOMIC DNA]</scope>
    <source>
        <strain evidence="8 9">HM-7</strain>
    </source>
</reference>
<evidence type="ECO:0000313" key="8">
    <source>
        <dbReference type="EMBL" id="ETD70598.1"/>
    </source>
</evidence>
<feature type="compositionally biased region" description="Basic residues" evidence="6">
    <location>
        <begin position="425"/>
        <end position="435"/>
    </location>
</feature>
<feature type="compositionally biased region" description="Polar residues" evidence="6">
    <location>
        <begin position="461"/>
        <end position="470"/>
    </location>
</feature>
<dbReference type="InterPro" id="IPR042092">
    <property type="entry name" value="PsdUridine_s_RsuA/RluB/E/F_cat"/>
</dbReference>
<dbReference type="EC" id="5.4.99.-" evidence="5"/>
<dbReference type="Pfam" id="PF00849">
    <property type="entry name" value="PseudoU_synth_2"/>
    <property type="match status" value="1"/>
</dbReference>
<evidence type="ECO:0000256" key="3">
    <source>
        <dbReference type="ARBA" id="ARBA00023235"/>
    </source>
</evidence>
<name>V8G3S6_9BURK</name>
<evidence type="ECO:0000313" key="9">
    <source>
        <dbReference type="Proteomes" id="UP000018766"/>
    </source>
</evidence>
<dbReference type="FunFam" id="3.30.70.1560:FF:000001">
    <property type="entry name" value="Pseudouridine synthase"/>
    <property type="match status" value="1"/>
</dbReference>
<dbReference type="InterPro" id="IPR050343">
    <property type="entry name" value="RsuA_PseudoU_synthase"/>
</dbReference>
<dbReference type="PANTHER" id="PTHR47683">
    <property type="entry name" value="PSEUDOURIDINE SYNTHASE FAMILY PROTEIN-RELATED"/>
    <property type="match status" value="1"/>
</dbReference>
<dbReference type="Pfam" id="PF01479">
    <property type="entry name" value="S4"/>
    <property type="match status" value="1"/>
</dbReference>
<dbReference type="InterPro" id="IPR036986">
    <property type="entry name" value="S4_RNA-bd_sf"/>
</dbReference>
<feature type="domain" description="RNA-binding S4" evidence="7">
    <location>
        <begin position="173"/>
        <end position="233"/>
    </location>
</feature>
<feature type="region of interest" description="Disordered" evidence="6">
    <location>
        <begin position="416"/>
        <end position="447"/>
    </location>
</feature>
<dbReference type="Gene3D" id="3.30.70.580">
    <property type="entry name" value="Pseudouridine synthase I, catalytic domain, N-terminal subdomain"/>
    <property type="match status" value="1"/>
</dbReference>
<dbReference type="GO" id="GO:0000455">
    <property type="term" value="P:enzyme-directed rRNA pseudouridine synthesis"/>
    <property type="evidence" value="ECO:0007669"/>
    <property type="project" value="UniProtKB-ARBA"/>
</dbReference>
<organism evidence="8 9">
    <name type="scientific">Pelistega indica</name>
    <dbReference type="NCBI Taxonomy" id="1414851"/>
    <lineage>
        <taxon>Bacteria</taxon>
        <taxon>Pseudomonadati</taxon>
        <taxon>Pseudomonadota</taxon>
        <taxon>Betaproteobacteria</taxon>
        <taxon>Burkholderiales</taxon>
        <taxon>Alcaligenaceae</taxon>
        <taxon>Pelistega</taxon>
    </lineage>
</organism>
<evidence type="ECO:0000256" key="5">
    <source>
        <dbReference type="RuleBase" id="RU003887"/>
    </source>
</evidence>
<dbReference type="SUPFAM" id="SSF55120">
    <property type="entry name" value="Pseudouridine synthase"/>
    <property type="match status" value="1"/>
</dbReference>
<dbReference type="NCBIfam" id="TIGR00093">
    <property type="entry name" value="pseudouridine synthase"/>
    <property type="match status" value="1"/>
</dbReference>
<dbReference type="GO" id="GO:0120159">
    <property type="term" value="F:rRNA pseudouridine synthase activity"/>
    <property type="evidence" value="ECO:0007669"/>
    <property type="project" value="UniProtKB-ARBA"/>
</dbReference>
<dbReference type="GO" id="GO:0003723">
    <property type="term" value="F:RNA binding"/>
    <property type="evidence" value="ECO:0007669"/>
    <property type="project" value="UniProtKB-KW"/>
</dbReference>
<feature type="compositionally biased region" description="Basic residues" evidence="6">
    <location>
        <begin position="71"/>
        <end position="80"/>
    </location>
</feature>
<evidence type="ECO:0000256" key="2">
    <source>
        <dbReference type="ARBA" id="ARBA00022884"/>
    </source>
</evidence>
<keyword evidence="9" id="KW-1185">Reference proteome</keyword>
<dbReference type="SUPFAM" id="SSF55174">
    <property type="entry name" value="Alpha-L RNA-binding motif"/>
    <property type="match status" value="1"/>
</dbReference>
<dbReference type="GO" id="GO:0005829">
    <property type="term" value="C:cytosol"/>
    <property type="evidence" value="ECO:0007669"/>
    <property type="project" value="UniProtKB-ARBA"/>
</dbReference>
<dbReference type="SMART" id="SM00363">
    <property type="entry name" value="S4"/>
    <property type="match status" value="1"/>
</dbReference>
<protein>
    <recommendedName>
        <fullName evidence="5">Pseudouridine synthase</fullName>
        <ecNumber evidence="5">5.4.99.-</ecNumber>
    </recommendedName>
</protein>
<comment type="similarity">
    <text evidence="1 5">Belongs to the pseudouridine synthase RsuA family.</text>
</comment>
<dbReference type="InterPro" id="IPR018496">
    <property type="entry name" value="PsdUridine_synth_RsuA/RluB_CS"/>
</dbReference>
<evidence type="ECO:0000256" key="1">
    <source>
        <dbReference type="ARBA" id="ARBA00008348"/>
    </source>
</evidence>
<dbReference type="InterPro" id="IPR000748">
    <property type="entry name" value="PsdUridine_synth_RsuA/RluB/E/F"/>
</dbReference>
<proteinExistence type="inferred from homology"/>
<dbReference type="FunFam" id="3.10.290.10:FF:000003">
    <property type="entry name" value="Pseudouridine synthase"/>
    <property type="match status" value="1"/>
</dbReference>
<dbReference type="InterPro" id="IPR020103">
    <property type="entry name" value="PsdUridine_synth_cat_dom_sf"/>
</dbReference>
<dbReference type="Gene3D" id="3.10.290.10">
    <property type="entry name" value="RNA-binding S4 domain"/>
    <property type="match status" value="1"/>
</dbReference>
<dbReference type="InterPro" id="IPR020094">
    <property type="entry name" value="TruA/RsuA/RluB/E/F_N"/>
</dbReference>
<dbReference type="Gene3D" id="3.30.70.1560">
    <property type="entry name" value="Alpha-L RNA-binding motif"/>
    <property type="match status" value="1"/>
</dbReference>
<keyword evidence="3 5" id="KW-0413">Isomerase</keyword>
<dbReference type="AlphaFoldDB" id="V8G3S6"/>
<feature type="compositionally biased region" description="Polar residues" evidence="6">
    <location>
        <begin position="10"/>
        <end position="23"/>
    </location>
</feature>